<dbReference type="GO" id="GO:0005886">
    <property type="term" value="C:plasma membrane"/>
    <property type="evidence" value="ECO:0007669"/>
    <property type="project" value="UniProtKB-SubCell"/>
</dbReference>
<evidence type="ECO:0000256" key="5">
    <source>
        <dbReference type="ARBA" id="ARBA00022723"/>
    </source>
</evidence>
<dbReference type="Gene3D" id="3.40.390.10">
    <property type="entry name" value="Collagenase (Catalytic Domain)"/>
    <property type="match status" value="1"/>
</dbReference>
<evidence type="ECO:0000313" key="12">
    <source>
        <dbReference type="Proteomes" id="UP001151699"/>
    </source>
</evidence>
<proteinExistence type="inferred from homology"/>
<feature type="domain" description="Peptidase M13 N-terminal" evidence="10">
    <location>
        <begin position="2"/>
        <end position="69"/>
    </location>
</feature>
<evidence type="ECO:0000256" key="2">
    <source>
        <dbReference type="ARBA" id="ARBA00004401"/>
    </source>
</evidence>
<sequence length="338" mass="39198">MQHFFSVPVGLLYSRSYFPEDSRQAVISLVEDVRVAFINILADAPWMDEETRKKAISKAEHIIAHVGYPSELYQNVTFEEFYKDLEMDPDNFFNNSMQFNLFINTHYLNELRKPVNRAGWQELLTLDPTEANAFYDPSSNTMQFPIAILHELFFSKDRPQYINYASLGNTVGHEITHGFDDNGRKYDLYGNLVNWWNVDTKRKFSDQTECFIDQYSEYTDPKTNLTVDGDNTLNENLADNGGTRAAYHAYLNWLKRNGDERLVPGVKYNQKQLFWISYAQAESSVDGRDHIAYLIENDSHSPNELRVLGVVSNLQEFANDFNCPVGSKMNPEKKCRVW</sequence>
<evidence type="ECO:0000259" key="9">
    <source>
        <dbReference type="Pfam" id="PF01431"/>
    </source>
</evidence>
<evidence type="ECO:0000259" key="10">
    <source>
        <dbReference type="Pfam" id="PF05649"/>
    </source>
</evidence>
<evidence type="ECO:0000256" key="3">
    <source>
        <dbReference type="ARBA" id="ARBA00007357"/>
    </source>
</evidence>
<dbReference type="PANTHER" id="PTHR11733">
    <property type="entry name" value="ZINC METALLOPROTEASE FAMILY M13 NEPRILYSIN-RELATED"/>
    <property type="match status" value="1"/>
</dbReference>
<dbReference type="PROSITE" id="PS51885">
    <property type="entry name" value="NEPRILYSIN"/>
    <property type="match status" value="1"/>
</dbReference>
<dbReference type="PANTHER" id="PTHR11733:SF224">
    <property type="entry name" value="NEPRILYSIN-2"/>
    <property type="match status" value="1"/>
</dbReference>
<evidence type="ECO:0000256" key="4">
    <source>
        <dbReference type="ARBA" id="ARBA00022670"/>
    </source>
</evidence>
<evidence type="ECO:0000256" key="7">
    <source>
        <dbReference type="ARBA" id="ARBA00022833"/>
    </source>
</evidence>
<gene>
    <name evidence="11" type="primary">Nep2_2</name>
    <name evidence="11" type="ORF">Bhyg_11793</name>
</gene>
<feature type="domain" description="Peptidase M13 C-terminal" evidence="9">
    <location>
        <begin position="132"/>
        <end position="337"/>
    </location>
</feature>
<dbReference type="GO" id="GO:0016485">
    <property type="term" value="P:protein processing"/>
    <property type="evidence" value="ECO:0007669"/>
    <property type="project" value="TreeGrafter"/>
</dbReference>
<dbReference type="GO" id="GO:0046872">
    <property type="term" value="F:metal ion binding"/>
    <property type="evidence" value="ECO:0007669"/>
    <property type="project" value="UniProtKB-KW"/>
</dbReference>
<accession>A0A9Q0MXN1</accession>
<comment type="subcellular location">
    <subcellularLocation>
        <location evidence="2">Cell membrane</location>
        <topology evidence="2">Single-pass type II membrane protein</topology>
    </subcellularLocation>
</comment>
<protein>
    <submittedName>
        <fullName evidence="11">Neprilysin-2</fullName>
    </submittedName>
</protein>
<dbReference type="PRINTS" id="PR00786">
    <property type="entry name" value="NEPRILYSIN"/>
</dbReference>
<comment type="cofactor">
    <cofactor evidence="1">
        <name>Zn(2+)</name>
        <dbReference type="ChEBI" id="CHEBI:29105"/>
    </cofactor>
</comment>
<keyword evidence="12" id="KW-1185">Reference proteome</keyword>
<dbReference type="InterPro" id="IPR008753">
    <property type="entry name" value="Peptidase_M13_N"/>
</dbReference>
<dbReference type="SUPFAM" id="SSF55486">
    <property type="entry name" value="Metalloproteases ('zincins'), catalytic domain"/>
    <property type="match status" value="1"/>
</dbReference>
<keyword evidence="5" id="KW-0479">Metal-binding</keyword>
<organism evidence="11 12">
    <name type="scientific">Pseudolycoriella hygida</name>
    <dbReference type="NCBI Taxonomy" id="35572"/>
    <lineage>
        <taxon>Eukaryota</taxon>
        <taxon>Metazoa</taxon>
        <taxon>Ecdysozoa</taxon>
        <taxon>Arthropoda</taxon>
        <taxon>Hexapoda</taxon>
        <taxon>Insecta</taxon>
        <taxon>Pterygota</taxon>
        <taxon>Neoptera</taxon>
        <taxon>Endopterygota</taxon>
        <taxon>Diptera</taxon>
        <taxon>Nematocera</taxon>
        <taxon>Sciaroidea</taxon>
        <taxon>Sciaridae</taxon>
        <taxon>Pseudolycoriella</taxon>
    </lineage>
</organism>
<comment type="caution">
    <text evidence="11">The sequence shown here is derived from an EMBL/GenBank/DDBJ whole genome shotgun (WGS) entry which is preliminary data.</text>
</comment>
<dbReference type="InterPro" id="IPR042089">
    <property type="entry name" value="Peptidase_M13_dom_2"/>
</dbReference>
<keyword evidence="4" id="KW-0645">Protease</keyword>
<dbReference type="EMBL" id="WJQU01000003">
    <property type="protein sequence ID" value="KAJ6639054.1"/>
    <property type="molecule type" value="Genomic_DNA"/>
</dbReference>
<dbReference type="Proteomes" id="UP001151699">
    <property type="component" value="Chromosome X"/>
</dbReference>
<dbReference type="Pfam" id="PF01431">
    <property type="entry name" value="Peptidase_M13"/>
    <property type="match status" value="1"/>
</dbReference>
<dbReference type="InterPro" id="IPR024079">
    <property type="entry name" value="MetalloPept_cat_dom_sf"/>
</dbReference>
<keyword evidence="6" id="KW-0378">Hydrolase</keyword>
<evidence type="ECO:0000256" key="6">
    <source>
        <dbReference type="ARBA" id="ARBA00022801"/>
    </source>
</evidence>
<dbReference type="Pfam" id="PF05649">
    <property type="entry name" value="Peptidase_M13_N"/>
    <property type="match status" value="1"/>
</dbReference>
<comment type="similarity">
    <text evidence="3">Belongs to the peptidase M13 family.</text>
</comment>
<keyword evidence="8" id="KW-0482">Metalloprotease</keyword>
<dbReference type="InterPro" id="IPR018497">
    <property type="entry name" value="Peptidase_M13_C"/>
</dbReference>
<dbReference type="Gene3D" id="1.10.1380.10">
    <property type="entry name" value="Neutral endopeptidase , domain2"/>
    <property type="match status" value="1"/>
</dbReference>
<evidence type="ECO:0000256" key="1">
    <source>
        <dbReference type="ARBA" id="ARBA00001947"/>
    </source>
</evidence>
<keyword evidence="7" id="KW-0862">Zinc</keyword>
<dbReference type="AlphaFoldDB" id="A0A9Q0MXN1"/>
<dbReference type="GO" id="GO:0004222">
    <property type="term" value="F:metalloendopeptidase activity"/>
    <property type="evidence" value="ECO:0007669"/>
    <property type="project" value="InterPro"/>
</dbReference>
<dbReference type="InterPro" id="IPR000718">
    <property type="entry name" value="Peptidase_M13"/>
</dbReference>
<dbReference type="CDD" id="cd08662">
    <property type="entry name" value="M13"/>
    <property type="match status" value="1"/>
</dbReference>
<reference evidence="11" key="1">
    <citation type="submission" date="2022-07" db="EMBL/GenBank/DDBJ databases">
        <authorList>
            <person name="Trinca V."/>
            <person name="Uliana J.V.C."/>
            <person name="Torres T.T."/>
            <person name="Ward R.J."/>
            <person name="Monesi N."/>
        </authorList>
    </citation>
    <scope>NUCLEOTIDE SEQUENCE</scope>
    <source>
        <strain evidence="11">HSMRA1968</strain>
        <tissue evidence="11">Whole embryos</tissue>
    </source>
</reference>
<dbReference type="OrthoDB" id="6475849at2759"/>
<evidence type="ECO:0000313" key="11">
    <source>
        <dbReference type="EMBL" id="KAJ6639054.1"/>
    </source>
</evidence>
<evidence type="ECO:0000256" key="8">
    <source>
        <dbReference type="ARBA" id="ARBA00023049"/>
    </source>
</evidence>
<name>A0A9Q0MXN1_9DIPT</name>